<evidence type="ECO:0000256" key="2">
    <source>
        <dbReference type="SAM" id="SignalP"/>
    </source>
</evidence>
<gene>
    <name evidence="4" type="ORF">ESA94_12310</name>
</gene>
<dbReference type="InterPro" id="IPR011055">
    <property type="entry name" value="Dup_hybrid_motif"/>
</dbReference>
<proteinExistence type="predicted"/>
<evidence type="ECO:0000313" key="4">
    <source>
        <dbReference type="EMBL" id="RXK59832.1"/>
    </source>
</evidence>
<evidence type="ECO:0000256" key="1">
    <source>
        <dbReference type="ARBA" id="ARBA00022729"/>
    </source>
</evidence>
<dbReference type="GO" id="GO:0004222">
    <property type="term" value="F:metalloendopeptidase activity"/>
    <property type="evidence" value="ECO:0007669"/>
    <property type="project" value="TreeGrafter"/>
</dbReference>
<comment type="caution">
    <text evidence="4">The sequence shown here is derived from an EMBL/GenBank/DDBJ whole genome shotgun (WGS) entry which is preliminary data.</text>
</comment>
<name>A0A4V1M7G9_9BACT</name>
<dbReference type="PANTHER" id="PTHR21666:SF289">
    <property type="entry name" value="L-ALA--D-GLU ENDOPEPTIDASE"/>
    <property type="match status" value="1"/>
</dbReference>
<protein>
    <submittedName>
        <fullName evidence="4">M23 family metallopeptidase</fullName>
    </submittedName>
</protein>
<feature type="signal peptide" evidence="2">
    <location>
        <begin position="1"/>
        <end position="20"/>
    </location>
</feature>
<accession>A0A4V1M7G9</accession>
<feature type="chain" id="PRO_5020890068" evidence="2">
    <location>
        <begin position="21"/>
        <end position="568"/>
    </location>
</feature>
<dbReference type="SUPFAM" id="SSF51261">
    <property type="entry name" value="Duplicated hybrid motif"/>
    <property type="match status" value="1"/>
</dbReference>
<evidence type="ECO:0000259" key="3">
    <source>
        <dbReference type="Pfam" id="PF01551"/>
    </source>
</evidence>
<dbReference type="InterPro" id="IPR050570">
    <property type="entry name" value="Cell_wall_metabolism_enzyme"/>
</dbReference>
<organism evidence="4 5">
    <name type="scientific">Lacibacter luteus</name>
    <dbReference type="NCBI Taxonomy" id="2508719"/>
    <lineage>
        <taxon>Bacteria</taxon>
        <taxon>Pseudomonadati</taxon>
        <taxon>Bacteroidota</taxon>
        <taxon>Chitinophagia</taxon>
        <taxon>Chitinophagales</taxon>
        <taxon>Chitinophagaceae</taxon>
        <taxon>Lacibacter</taxon>
    </lineage>
</organism>
<dbReference type="CDD" id="cd12797">
    <property type="entry name" value="M23_peptidase"/>
    <property type="match status" value="1"/>
</dbReference>
<sequence>MLKHFLLSCFSFFIFHVATAQLFPEQNYPTNYFRYPLDIPLKLNANFGEMRPNHFHMGLDLFTLRRENLPVYVPADGWIAKVKVDPNGFGNAIYVNHANGYTTLYCHMNTFPTKVLQAMKEGQYVKESWKGDVEFAKNQFPVKKGELLAYSGNTGASAGPHVHYEIRRTDDDACLNALLFHRIHDVTPPDITKLAVYDRTKSTYEQTPKTMMLTRAAGGYAVAGGTITVNSEAVSFAVVATDRVTGVPNSNGIFEAVVYVDEEAVSGFRVDGIDYLQTRYLNAHIDYRIKANGGSYYQHISPLPGDRLPIYYKKGDGLIHLSDTAVHEVKIVVKDANSNASTVQFKLKRSAWTSAAANVQKDSRYMLPNQINIFEQGDVQMVSSEKSFYDAFRFVYNYKTSATAYSNIHVMHSPTIPVHDSMMFRIKPNKEIPTSARNRVIMIHNTKGKMVVERATLVKGWYEAKSRDFGEFWLEVDEIAPTLTVAGVADGGTLVAGSPITVTVADNKKAIYSFRAELDGQWLMFAGLGPVFRYKTDEYCPIGDHELKLTVEDEAGNVTERIIRFTRK</sequence>
<dbReference type="RefSeq" id="WP_129131206.1">
    <property type="nucleotide sequence ID" value="NZ_SDHW01000003.1"/>
</dbReference>
<reference evidence="4 5" key="1">
    <citation type="submission" date="2019-01" db="EMBL/GenBank/DDBJ databases">
        <title>Lacibacter sp. strain TTM-7.</title>
        <authorList>
            <person name="Chen W.-M."/>
        </authorList>
    </citation>
    <scope>NUCLEOTIDE SEQUENCE [LARGE SCALE GENOMIC DNA]</scope>
    <source>
        <strain evidence="4 5">TTM-7</strain>
    </source>
</reference>
<dbReference type="AlphaFoldDB" id="A0A4V1M7G9"/>
<feature type="domain" description="M23ase beta-sheet core" evidence="3">
    <location>
        <begin position="55"/>
        <end position="125"/>
    </location>
</feature>
<dbReference type="Pfam" id="PF01551">
    <property type="entry name" value="Peptidase_M23"/>
    <property type="match status" value="1"/>
</dbReference>
<dbReference type="Gene3D" id="2.70.70.10">
    <property type="entry name" value="Glucose Permease (Domain IIA)"/>
    <property type="match status" value="1"/>
</dbReference>
<keyword evidence="1 2" id="KW-0732">Signal</keyword>
<dbReference type="OrthoDB" id="9810477at2"/>
<dbReference type="EMBL" id="SDHW01000003">
    <property type="protein sequence ID" value="RXK59832.1"/>
    <property type="molecule type" value="Genomic_DNA"/>
</dbReference>
<dbReference type="InterPro" id="IPR016047">
    <property type="entry name" value="M23ase_b-sheet_dom"/>
</dbReference>
<dbReference type="Proteomes" id="UP000290204">
    <property type="component" value="Unassembled WGS sequence"/>
</dbReference>
<dbReference type="PANTHER" id="PTHR21666">
    <property type="entry name" value="PEPTIDASE-RELATED"/>
    <property type="match status" value="1"/>
</dbReference>
<keyword evidence="5" id="KW-1185">Reference proteome</keyword>
<evidence type="ECO:0000313" key="5">
    <source>
        <dbReference type="Proteomes" id="UP000290204"/>
    </source>
</evidence>